<dbReference type="Pfam" id="PF20155">
    <property type="entry name" value="TMP_3"/>
    <property type="match status" value="1"/>
</dbReference>
<name>A0A7Z8YB58_9ACTO</name>
<feature type="compositionally biased region" description="Basic and acidic residues" evidence="1">
    <location>
        <begin position="689"/>
        <end position="713"/>
    </location>
</feature>
<dbReference type="Proteomes" id="UP000269974">
    <property type="component" value="Unassembled WGS sequence"/>
</dbReference>
<evidence type="ECO:0000259" key="2">
    <source>
        <dbReference type="Pfam" id="PF20155"/>
    </source>
</evidence>
<feature type="domain" description="Tape measure protein N-terminal" evidence="2">
    <location>
        <begin position="84"/>
        <end position="252"/>
    </location>
</feature>
<organism evidence="3 4">
    <name type="scientific">Actinobaculum suis</name>
    <dbReference type="NCBI Taxonomy" id="1657"/>
    <lineage>
        <taxon>Bacteria</taxon>
        <taxon>Bacillati</taxon>
        <taxon>Actinomycetota</taxon>
        <taxon>Actinomycetes</taxon>
        <taxon>Actinomycetales</taxon>
        <taxon>Actinomycetaceae</taxon>
        <taxon>Actinobaculum</taxon>
    </lineage>
</organism>
<sequence length="1166" mass="121992">MVADRSVSVRLGANVSDFVQGMEKAAKAAGQVSTTTSKVWDGIKKGAKTAGQAAGNALNAVAAGGTALAVATVKAGVDYNRLQQNTKTALETLLGSTQAAEEQMRRLDTFASGSPFGKDMLLEAQQVMIGFGIEAEKVVPILSAVQDATVATGGSAQKMSEIVFVLSQIQAAGKVTGTDLMQLGQRGVNAAEMVGSQIGKTGAEVRQMITEGKLSAEDFINYLTVGMSTAFGGAAAGLKQQLDGAVDRVKAARRDIGALLAEPLVNPDGGGLLVDWANQVADVLRALQAQIAKYQPQMSKAFTEWVAPVSEALKNLRANIESLSFNTISKGMEFISRYQAPLAGVAASLSAMATQSGPLAKLGLSINPVVAGLSALAIASPQVREAFRGIGAQAGPLIETLKHLAITGMELVNRVLEKAAPGLEAAGVAAVKLGNSFANLLLAATPLIESVLLPLVEVASTLASALAGLPGPVLAAGAAFLLFRGHITNLLPVFSRVGSGISSLAGGFRDFAAYMRVTDFGVMPLATRIKGGLAPAVSNVGGIARSAGTALLGAFGGPAGLAISGGIALATYALGSYAEKTQETKNALEEMKAAYQEAGGVMNQNVADTIKAQIGYENLTRASQALGLSQKEIIAAVDEGGPKLAEILNQLRNLEPGYKAVIAGSHGWAETLDAGTKSAHETSKAYRETAKSLEEVGKRTRESKDTVSEETRARTSAAQAAREQAAAIQAANKARESEASKARARIDALYAEADARKAVGELFASGSQIKFDAAGRIDVLGSAKEQVQALTQVASSQAQVLTNMRDQKKSQEEINNQIAEYEKYWQGLADTYGWNSEQLAKIKQDVGYLASMDAVAVTIDADDVNARATVQNFLDGVRENQDGIIKINADGDPAMSKFLTLLGVVENSDGTFQLNANDEPAVATLLAMISAVDSESGTIALLADPANANKTLAELLGDVEASKAAAKILGDRSMADKTVEEFVSEVRRRDDVRAQLGLDTDKAIAAVNDVINYARNNPARQSLDIFVNQHQNIFTRKWTVDESGTPVQGVRSRMYASGGWTGPGHKYQPAGIVHANEFVFPSDVVSKYGASYFYQMLTALRGYSSGGHVEPVPSLPAPIPVVAFPDRFELVGGEISGTIGVDGRLIDGRISGALAARDRAQKLAQR</sequence>
<dbReference type="RefSeq" id="WP_185934406.1">
    <property type="nucleotide sequence ID" value="NZ_UYIO01000001.1"/>
</dbReference>
<proteinExistence type="predicted"/>
<accession>A0A7Z8YB58</accession>
<gene>
    <name evidence="3" type="ORF">NCTC10327_01959</name>
</gene>
<evidence type="ECO:0000313" key="3">
    <source>
        <dbReference type="EMBL" id="VDG77355.1"/>
    </source>
</evidence>
<dbReference type="EMBL" id="UYIO01000001">
    <property type="protein sequence ID" value="VDG77355.1"/>
    <property type="molecule type" value="Genomic_DNA"/>
</dbReference>
<protein>
    <submittedName>
        <fullName evidence="3">Tail length tape measure protein</fullName>
    </submittedName>
</protein>
<comment type="caution">
    <text evidence="3">The sequence shown here is derived from an EMBL/GenBank/DDBJ whole genome shotgun (WGS) entry which is preliminary data.</text>
</comment>
<feature type="compositionally biased region" description="Low complexity" evidence="1">
    <location>
        <begin position="714"/>
        <end position="732"/>
    </location>
</feature>
<evidence type="ECO:0000313" key="4">
    <source>
        <dbReference type="Proteomes" id="UP000269974"/>
    </source>
</evidence>
<evidence type="ECO:0000256" key="1">
    <source>
        <dbReference type="SAM" id="MobiDB-lite"/>
    </source>
</evidence>
<feature type="region of interest" description="Disordered" evidence="1">
    <location>
        <begin position="689"/>
        <end position="737"/>
    </location>
</feature>
<reference evidence="3 4" key="1">
    <citation type="submission" date="2018-11" db="EMBL/GenBank/DDBJ databases">
        <authorList>
            <consortium name="Pathogen Informatics"/>
        </authorList>
    </citation>
    <scope>NUCLEOTIDE SEQUENCE [LARGE SCALE GENOMIC DNA]</scope>
    <source>
        <strain evidence="3 4">NCTC10327</strain>
    </source>
</reference>
<dbReference type="InterPro" id="IPR013491">
    <property type="entry name" value="Tape_meas_N"/>
</dbReference>
<dbReference type="NCBIfam" id="TIGR02675">
    <property type="entry name" value="tape_meas_nterm"/>
    <property type="match status" value="1"/>
</dbReference>
<dbReference type="AlphaFoldDB" id="A0A7Z8YB58"/>